<evidence type="ECO:0000313" key="1">
    <source>
        <dbReference type="EMBL" id="KAI0032657.1"/>
    </source>
</evidence>
<keyword evidence="2" id="KW-1185">Reference proteome</keyword>
<gene>
    <name evidence="1" type="ORF">K488DRAFT_78348</name>
</gene>
<protein>
    <submittedName>
        <fullName evidence="1">ELMO/CED-12 family-domain-containing protein</fullName>
    </submittedName>
</protein>
<proteinExistence type="predicted"/>
<organism evidence="1 2">
    <name type="scientific">Vararia minispora EC-137</name>
    <dbReference type="NCBI Taxonomy" id="1314806"/>
    <lineage>
        <taxon>Eukaryota</taxon>
        <taxon>Fungi</taxon>
        <taxon>Dikarya</taxon>
        <taxon>Basidiomycota</taxon>
        <taxon>Agaricomycotina</taxon>
        <taxon>Agaricomycetes</taxon>
        <taxon>Russulales</taxon>
        <taxon>Lachnocladiaceae</taxon>
        <taxon>Vararia</taxon>
    </lineage>
</organism>
<dbReference type="EMBL" id="MU273539">
    <property type="protein sequence ID" value="KAI0032657.1"/>
    <property type="molecule type" value="Genomic_DNA"/>
</dbReference>
<accession>A0ACB8QLY5</accession>
<name>A0ACB8QLY5_9AGAM</name>
<dbReference type="Proteomes" id="UP000814128">
    <property type="component" value="Unassembled WGS sequence"/>
</dbReference>
<reference evidence="1" key="2">
    <citation type="journal article" date="2022" name="New Phytol.">
        <title>Evolutionary transition to the ectomycorrhizal habit in the genomes of a hyperdiverse lineage of mushroom-forming fungi.</title>
        <authorList>
            <person name="Looney B."/>
            <person name="Miyauchi S."/>
            <person name="Morin E."/>
            <person name="Drula E."/>
            <person name="Courty P.E."/>
            <person name="Kohler A."/>
            <person name="Kuo A."/>
            <person name="LaButti K."/>
            <person name="Pangilinan J."/>
            <person name="Lipzen A."/>
            <person name="Riley R."/>
            <person name="Andreopoulos W."/>
            <person name="He G."/>
            <person name="Johnson J."/>
            <person name="Nolan M."/>
            <person name="Tritt A."/>
            <person name="Barry K.W."/>
            <person name="Grigoriev I.V."/>
            <person name="Nagy L.G."/>
            <person name="Hibbett D."/>
            <person name="Henrissat B."/>
            <person name="Matheny P.B."/>
            <person name="Labbe J."/>
            <person name="Martin F.M."/>
        </authorList>
    </citation>
    <scope>NUCLEOTIDE SEQUENCE</scope>
    <source>
        <strain evidence="1">EC-137</strain>
    </source>
</reference>
<evidence type="ECO:0000313" key="2">
    <source>
        <dbReference type="Proteomes" id="UP000814128"/>
    </source>
</evidence>
<sequence length="762" mass="84634">MALTNGNPSSSSRSRAAPNGSATPSASTAVNHTNIVTTKDGRSVKTRIDPSLAVADVLKQLCVNLQMPGPAVDWALRDDGDELVTDDNLKKMIKTRARLKIVSAPVLEARETVERIAQREDPALRLTLYNLQRYIREPAFSAEFLRLGGLARLVDVIYAAHGNTLAYALAAMQNLMILDHGWAALDTAFVAHIVHILASPSSLINVCRPATAILKRLVEAGPANAPGPLVASSSRGPPPAPPGSVYRFGFDIVFSQLRAAPGALETVVSRIGVADTALALHSMMLINSLLAHATDTHWETFINTLEGLSTRKAVIGLMSSHMVDDLTSCVLDFQANMARVMYRTKTTYVEPAAEPAHANALDYIWTRARLVVERDEEDLDGAQIQWRQLGFETENLSREFGEVGVLGLYCLKYFVQEDPDFFAVVVQEQRSRAPERRCPLARASNEVVELLAEHWAIFAPGYAAAPAFQPFFLNFYKVHALALRFFLRMWNESSAGRADFSRIVALVRSQVKIALRQESIRPWHEMEQDFGEVEYRAVRDRQMKELVEEDDLLSKVPIRNLREKLLREAKEFVLQQRIHCLMQGAWFMNAIPITAPAPRRPARPWRFLRLDKGMKYLHYVDSAVKFPVRDGLEDLPERIELSLVSEIATKNCAPPPRADEHTLVASALSFSLMTNEGSLADLIAPDGSRWADWTDGLNMLRRDSGHVASQETADFIQALTDIGLKIKLLDLSGDKVEIPSGLSAGAPPVNSDFYFSDFYDPQ</sequence>
<reference evidence="1" key="1">
    <citation type="submission" date="2021-02" db="EMBL/GenBank/DDBJ databases">
        <authorList>
            <consortium name="DOE Joint Genome Institute"/>
            <person name="Ahrendt S."/>
            <person name="Looney B.P."/>
            <person name="Miyauchi S."/>
            <person name="Morin E."/>
            <person name="Drula E."/>
            <person name="Courty P.E."/>
            <person name="Chicoki N."/>
            <person name="Fauchery L."/>
            <person name="Kohler A."/>
            <person name="Kuo A."/>
            <person name="Labutti K."/>
            <person name="Pangilinan J."/>
            <person name="Lipzen A."/>
            <person name="Riley R."/>
            <person name="Andreopoulos W."/>
            <person name="He G."/>
            <person name="Johnson J."/>
            <person name="Barry K.W."/>
            <person name="Grigoriev I.V."/>
            <person name="Nagy L."/>
            <person name="Hibbett D."/>
            <person name="Henrissat B."/>
            <person name="Matheny P.B."/>
            <person name="Labbe J."/>
            <person name="Martin F."/>
        </authorList>
    </citation>
    <scope>NUCLEOTIDE SEQUENCE</scope>
    <source>
        <strain evidence="1">EC-137</strain>
    </source>
</reference>
<comment type="caution">
    <text evidence="1">The sequence shown here is derived from an EMBL/GenBank/DDBJ whole genome shotgun (WGS) entry which is preliminary data.</text>
</comment>